<evidence type="ECO:0000313" key="2">
    <source>
        <dbReference type="EMBL" id="PMD47671.1"/>
    </source>
</evidence>
<evidence type="ECO:0000259" key="1">
    <source>
        <dbReference type="Pfam" id="PF08659"/>
    </source>
</evidence>
<feature type="domain" description="Ketoreductase (KR)" evidence="1">
    <location>
        <begin position="1"/>
        <end position="64"/>
    </location>
</feature>
<organism evidence="2 3">
    <name type="scientific">Hyaloscypha variabilis (strain UAMH 11265 / GT02V1 / F)</name>
    <name type="common">Meliniomyces variabilis</name>
    <dbReference type="NCBI Taxonomy" id="1149755"/>
    <lineage>
        <taxon>Eukaryota</taxon>
        <taxon>Fungi</taxon>
        <taxon>Dikarya</taxon>
        <taxon>Ascomycota</taxon>
        <taxon>Pezizomycotina</taxon>
        <taxon>Leotiomycetes</taxon>
        <taxon>Helotiales</taxon>
        <taxon>Hyaloscyphaceae</taxon>
        <taxon>Hyaloscypha</taxon>
        <taxon>Hyaloscypha variabilis</taxon>
    </lineage>
</organism>
<evidence type="ECO:0000313" key="3">
    <source>
        <dbReference type="Proteomes" id="UP000235786"/>
    </source>
</evidence>
<sequence>MVLRDATFTAMSYKDWQESIKPKVQGSWNLHIALPKGTDFVILLSPACGIFGNVGQGNYVPGNRC</sequence>
<protein>
    <submittedName>
        <fullName evidence="2">Polyketide synthase</fullName>
    </submittedName>
</protein>
<dbReference type="EMBL" id="KZ613938">
    <property type="protein sequence ID" value="PMD47671.1"/>
    <property type="molecule type" value="Genomic_DNA"/>
</dbReference>
<dbReference type="Gene3D" id="3.40.50.720">
    <property type="entry name" value="NAD(P)-binding Rossmann-like Domain"/>
    <property type="match status" value="1"/>
</dbReference>
<dbReference type="OrthoDB" id="329835at2759"/>
<accession>A0A2J6SA77</accession>
<dbReference type="InterPro" id="IPR036291">
    <property type="entry name" value="NAD(P)-bd_dom_sf"/>
</dbReference>
<dbReference type="PANTHER" id="PTHR43775:SF29">
    <property type="entry name" value="ASPERFURANONE POLYKETIDE SYNTHASE AFOG-RELATED"/>
    <property type="match status" value="1"/>
</dbReference>
<dbReference type="InterPro" id="IPR013968">
    <property type="entry name" value="PKS_KR"/>
</dbReference>
<gene>
    <name evidence="2" type="ORF">L207DRAFT_576436</name>
</gene>
<dbReference type="GO" id="GO:0044550">
    <property type="term" value="P:secondary metabolite biosynthetic process"/>
    <property type="evidence" value="ECO:0007669"/>
    <property type="project" value="TreeGrafter"/>
</dbReference>
<dbReference type="STRING" id="1149755.A0A2J6SA77"/>
<dbReference type="Proteomes" id="UP000235786">
    <property type="component" value="Unassembled WGS sequence"/>
</dbReference>
<dbReference type="SUPFAM" id="SSF51735">
    <property type="entry name" value="NAD(P)-binding Rossmann-fold domains"/>
    <property type="match status" value="1"/>
</dbReference>
<dbReference type="GO" id="GO:0004312">
    <property type="term" value="F:fatty acid synthase activity"/>
    <property type="evidence" value="ECO:0007669"/>
    <property type="project" value="TreeGrafter"/>
</dbReference>
<dbReference type="InterPro" id="IPR050091">
    <property type="entry name" value="PKS_NRPS_Biosynth_Enz"/>
</dbReference>
<reference evidence="2 3" key="1">
    <citation type="submission" date="2016-04" db="EMBL/GenBank/DDBJ databases">
        <title>A degradative enzymes factory behind the ericoid mycorrhizal symbiosis.</title>
        <authorList>
            <consortium name="DOE Joint Genome Institute"/>
            <person name="Martino E."/>
            <person name="Morin E."/>
            <person name="Grelet G."/>
            <person name="Kuo A."/>
            <person name="Kohler A."/>
            <person name="Daghino S."/>
            <person name="Barry K."/>
            <person name="Choi C."/>
            <person name="Cichocki N."/>
            <person name="Clum A."/>
            <person name="Copeland A."/>
            <person name="Hainaut M."/>
            <person name="Haridas S."/>
            <person name="Labutti K."/>
            <person name="Lindquist E."/>
            <person name="Lipzen A."/>
            <person name="Khouja H.-R."/>
            <person name="Murat C."/>
            <person name="Ohm R."/>
            <person name="Olson A."/>
            <person name="Spatafora J."/>
            <person name="Veneault-Fourrey C."/>
            <person name="Henrissat B."/>
            <person name="Grigoriev I."/>
            <person name="Martin F."/>
            <person name="Perotto S."/>
        </authorList>
    </citation>
    <scope>NUCLEOTIDE SEQUENCE [LARGE SCALE GENOMIC DNA]</scope>
    <source>
        <strain evidence="2 3">F</strain>
    </source>
</reference>
<dbReference type="Pfam" id="PF08659">
    <property type="entry name" value="KR"/>
    <property type="match status" value="1"/>
</dbReference>
<keyword evidence="3" id="KW-1185">Reference proteome</keyword>
<dbReference type="GO" id="GO:0006633">
    <property type="term" value="P:fatty acid biosynthetic process"/>
    <property type="evidence" value="ECO:0007669"/>
    <property type="project" value="TreeGrafter"/>
</dbReference>
<dbReference type="AlphaFoldDB" id="A0A2J6SA77"/>
<name>A0A2J6SA77_HYAVF</name>
<proteinExistence type="predicted"/>
<dbReference type="PANTHER" id="PTHR43775">
    <property type="entry name" value="FATTY ACID SYNTHASE"/>
    <property type="match status" value="1"/>
</dbReference>